<reference evidence="1" key="1">
    <citation type="submission" date="2020-10" db="EMBL/GenBank/DDBJ databases">
        <authorList>
            <person name="Abbas A."/>
            <person name="Razzaq R."/>
            <person name="Waqas M."/>
            <person name="Abbas N."/>
            <person name="Nielsen T.K."/>
            <person name="Hansen L.H."/>
            <person name="Hussain S."/>
            <person name="Shahid M."/>
        </authorList>
    </citation>
    <scope>NUCLEOTIDE SEQUENCE</scope>
    <source>
        <strain evidence="1">S14</strain>
    </source>
</reference>
<accession>A0ABU1DBR2</accession>
<evidence type="ECO:0000313" key="1">
    <source>
        <dbReference type="EMBL" id="MDR4305542.1"/>
    </source>
</evidence>
<keyword evidence="2" id="KW-1185">Reference proteome</keyword>
<protein>
    <submittedName>
        <fullName evidence="1">Uncharacterized protein</fullName>
    </submittedName>
</protein>
<gene>
    <name evidence="1" type="ORF">IHQ68_02750</name>
</gene>
<dbReference type="RefSeq" id="WP_309388638.1">
    <property type="nucleotide sequence ID" value="NZ_JADBEO010000004.1"/>
</dbReference>
<name>A0ABU1DBR2_9HYPH</name>
<dbReference type="Proteomes" id="UP001181622">
    <property type="component" value="Unassembled WGS sequence"/>
</dbReference>
<sequence>MRDMRPTLPIVVIAVAMLAPTIAGATDFPRADVYRAPPDRAEVYSGPAYYEPAPTRRRIVIEKRADRRLTVVDSDGVVLRRSFVDPEPPRRVETRSYVRDGRRKPFALYGGFFGIDRWGYSRDGW</sequence>
<proteinExistence type="predicted"/>
<organism evidence="1 2">
    <name type="scientific">Chelatococcus sambhunathii</name>
    <dbReference type="NCBI Taxonomy" id="363953"/>
    <lineage>
        <taxon>Bacteria</taxon>
        <taxon>Pseudomonadati</taxon>
        <taxon>Pseudomonadota</taxon>
        <taxon>Alphaproteobacteria</taxon>
        <taxon>Hyphomicrobiales</taxon>
        <taxon>Chelatococcaceae</taxon>
        <taxon>Chelatococcus</taxon>
    </lineage>
</organism>
<evidence type="ECO:0000313" key="2">
    <source>
        <dbReference type="Proteomes" id="UP001181622"/>
    </source>
</evidence>
<dbReference type="EMBL" id="JADBEO010000004">
    <property type="protein sequence ID" value="MDR4305542.1"/>
    <property type="molecule type" value="Genomic_DNA"/>
</dbReference>
<comment type="caution">
    <text evidence="1">The sequence shown here is derived from an EMBL/GenBank/DDBJ whole genome shotgun (WGS) entry which is preliminary data.</text>
</comment>